<evidence type="ECO:0000256" key="1">
    <source>
        <dbReference type="SAM" id="MobiDB-lite"/>
    </source>
</evidence>
<dbReference type="Proteomes" id="UP001527925">
    <property type="component" value="Unassembled WGS sequence"/>
</dbReference>
<organism evidence="2 3">
    <name type="scientific">Polyrhizophydium stewartii</name>
    <dbReference type="NCBI Taxonomy" id="2732419"/>
    <lineage>
        <taxon>Eukaryota</taxon>
        <taxon>Fungi</taxon>
        <taxon>Fungi incertae sedis</taxon>
        <taxon>Chytridiomycota</taxon>
        <taxon>Chytridiomycota incertae sedis</taxon>
        <taxon>Chytridiomycetes</taxon>
        <taxon>Rhizophydiales</taxon>
        <taxon>Rhizophydiales incertae sedis</taxon>
        <taxon>Polyrhizophydium</taxon>
    </lineage>
</organism>
<feature type="compositionally biased region" description="Basic and acidic residues" evidence="1">
    <location>
        <begin position="124"/>
        <end position="142"/>
    </location>
</feature>
<accession>A0ABR4NA98</accession>
<dbReference type="EMBL" id="JADGIZ020000016">
    <property type="protein sequence ID" value="KAL2916465.1"/>
    <property type="molecule type" value="Genomic_DNA"/>
</dbReference>
<feature type="region of interest" description="Disordered" evidence="1">
    <location>
        <begin position="1"/>
        <end position="332"/>
    </location>
</feature>
<keyword evidence="3" id="KW-1185">Reference proteome</keyword>
<evidence type="ECO:0000313" key="3">
    <source>
        <dbReference type="Proteomes" id="UP001527925"/>
    </source>
</evidence>
<reference evidence="2 3" key="1">
    <citation type="submission" date="2023-09" db="EMBL/GenBank/DDBJ databases">
        <title>Pangenome analysis of Batrachochytrium dendrobatidis and related Chytrids.</title>
        <authorList>
            <person name="Yacoub M.N."/>
            <person name="Stajich J.E."/>
            <person name="James T.Y."/>
        </authorList>
    </citation>
    <scope>NUCLEOTIDE SEQUENCE [LARGE SCALE GENOMIC DNA]</scope>
    <source>
        <strain evidence="2 3">JEL0888</strain>
    </source>
</reference>
<proteinExistence type="predicted"/>
<comment type="caution">
    <text evidence="2">The sequence shown here is derived from an EMBL/GenBank/DDBJ whole genome shotgun (WGS) entry which is preliminary data.</text>
</comment>
<protein>
    <submittedName>
        <fullName evidence="2">Uncharacterized protein</fullName>
    </submittedName>
</protein>
<evidence type="ECO:0000313" key="2">
    <source>
        <dbReference type="EMBL" id="KAL2916465.1"/>
    </source>
</evidence>
<gene>
    <name evidence="2" type="ORF">HK105_203898</name>
</gene>
<feature type="compositionally biased region" description="Basic and acidic residues" evidence="1">
    <location>
        <begin position="267"/>
        <end position="290"/>
    </location>
</feature>
<sequence>MGSGASKEPEPHDPGVPPRRSRDADLRAGPHSSQYDQTHQHRHRAQPPAGSPSEASPHRAPPPQSLGPRKRSADGGDDQAIGDGGLIGADLTEREIALDGFDGPATDGAPTSGGDRGSVSSRSDSVKSAHMFEAKFDDDAVLPRRRSRVPSLPSIEEGGMRAVPTGDEAFRRAETVSARKRSIRQGPNESAIAKAASGQVQQGERGQGAMLGSDLVPGAQTNPSRQGSARRSQAQGPGGNYYEMEEQVTRSDGLDWHSRNTLTPSEQEYRPQKFDKEKFRKANKEKRAEEEATSGAHAAAHLPEFAHPGVAVSRDPLQQGDMQPTAAKPKFLDDMDEDLMNEIVGSA</sequence>
<feature type="compositionally biased region" description="Basic and acidic residues" evidence="1">
    <location>
        <begin position="247"/>
        <end position="258"/>
    </location>
</feature>
<name>A0ABR4NA98_9FUNG</name>
<feature type="compositionally biased region" description="Polar residues" evidence="1">
    <location>
        <begin position="219"/>
        <end position="235"/>
    </location>
</feature>